<evidence type="ECO:0000313" key="9">
    <source>
        <dbReference type="EMBL" id="MFC4540475.1"/>
    </source>
</evidence>
<evidence type="ECO:0000256" key="5">
    <source>
        <dbReference type="ARBA" id="ARBA00022989"/>
    </source>
</evidence>
<feature type="transmembrane region" description="Helical" evidence="7">
    <location>
        <begin position="125"/>
        <end position="145"/>
    </location>
</feature>
<evidence type="ECO:0000256" key="7">
    <source>
        <dbReference type="RuleBase" id="RU363032"/>
    </source>
</evidence>
<dbReference type="CDD" id="cd06261">
    <property type="entry name" value="TM_PBP2"/>
    <property type="match status" value="1"/>
</dbReference>
<dbReference type="PANTHER" id="PTHR43005:SF1">
    <property type="entry name" value="SPERMIDINE_PUTRESCINE TRANSPORT SYSTEM PERMEASE PROTEIN"/>
    <property type="match status" value="1"/>
</dbReference>
<protein>
    <submittedName>
        <fullName evidence="9">Carbohydrate ABC transporter permease</fullName>
    </submittedName>
</protein>
<proteinExistence type="inferred from homology"/>
<comment type="similarity">
    <text evidence="7">Belongs to the binding-protein-dependent transport system permease family.</text>
</comment>
<comment type="subcellular location">
    <subcellularLocation>
        <location evidence="1 7">Cell membrane</location>
        <topology evidence="1 7">Multi-pass membrane protein</topology>
    </subcellularLocation>
</comment>
<feature type="transmembrane region" description="Helical" evidence="7">
    <location>
        <begin position="233"/>
        <end position="253"/>
    </location>
</feature>
<evidence type="ECO:0000256" key="4">
    <source>
        <dbReference type="ARBA" id="ARBA00022692"/>
    </source>
</evidence>
<dbReference type="SUPFAM" id="SSF161098">
    <property type="entry name" value="MetI-like"/>
    <property type="match status" value="1"/>
</dbReference>
<evidence type="ECO:0000256" key="3">
    <source>
        <dbReference type="ARBA" id="ARBA00022475"/>
    </source>
</evidence>
<evidence type="ECO:0000259" key="8">
    <source>
        <dbReference type="PROSITE" id="PS50928"/>
    </source>
</evidence>
<dbReference type="PROSITE" id="PS50928">
    <property type="entry name" value="ABC_TM1"/>
    <property type="match status" value="1"/>
</dbReference>
<name>A0ABD5PJ15_9EURY</name>
<dbReference type="AlphaFoldDB" id="A0ABD5PJ15"/>
<dbReference type="Pfam" id="PF00528">
    <property type="entry name" value="BPD_transp_1"/>
    <property type="match status" value="1"/>
</dbReference>
<keyword evidence="5 7" id="KW-1133">Transmembrane helix</keyword>
<dbReference type="RefSeq" id="WP_250142520.1">
    <property type="nucleotide sequence ID" value="NZ_JALIQP010000007.1"/>
</dbReference>
<evidence type="ECO:0000256" key="6">
    <source>
        <dbReference type="ARBA" id="ARBA00023136"/>
    </source>
</evidence>
<accession>A0ABD5PJ15</accession>
<gene>
    <name evidence="9" type="ORF">ACFO5R_00870</name>
</gene>
<keyword evidence="6 7" id="KW-0472">Membrane</keyword>
<comment type="caution">
    <text evidence="9">The sequence shown here is derived from an EMBL/GenBank/DDBJ whole genome shotgun (WGS) entry which is preliminary data.</text>
</comment>
<dbReference type="Gene3D" id="1.10.3720.10">
    <property type="entry name" value="MetI-like"/>
    <property type="match status" value="1"/>
</dbReference>
<keyword evidence="2 7" id="KW-0813">Transport</keyword>
<feature type="transmembrane region" description="Helical" evidence="7">
    <location>
        <begin position="284"/>
        <end position="303"/>
    </location>
</feature>
<feature type="transmembrane region" description="Helical" evidence="7">
    <location>
        <begin position="94"/>
        <end position="113"/>
    </location>
</feature>
<dbReference type="EMBL" id="JBHSFA010000001">
    <property type="protein sequence ID" value="MFC4540475.1"/>
    <property type="molecule type" value="Genomic_DNA"/>
</dbReference>
<sequence>MSSVKQEYNDRPTDSRIEWLRTEVWESYAPYLLIAPAIVFLLSVVAYPILETFRLSLYQSPTNSPVETYVGVEHYVTILQSEIFYQLLWQTGRWVAVSVMLKTVLGLLIAVHLNQEIAGRKFFRTAFLIPWGIPYAISAVVFRWIHHPQYGSLNAILLELGLISSPIGVLGNPSTAWFGAVLADVWIGTPFMAIIFLAGLQSIPDDLYEAAAIDGAEWWHQFRYITLPQLKSVILIATLLATIWTFVSFDVIWTMTRGGPMNSSATLVIWIYRVAFDQGSLGEAAAYSVIGFAFLLVFAVLYLRLYTRGGESL</sequence>
<dbReference type="InterPro" id="IPR000515">
    <property type="entry name" value="MetI-like"/>
</dbReference>
<dbReference type="InterPro" id="IPR035906">
    <property type="entry name" value="MetI-like_sf"/>
</dbReference>
<feature type="transmembrane region" description="Helical" evidence="7">
    <location>
        <begin position="176"/>
        <end position="200"/>
    </location>
</feature>
<keyword evidence="3" id="KW-1003">Cell membrane</keyword>
<dbReference type="PANTHER" id="PTHR43005">
    <property type="entry name" value="BLR7065 PROTEIN"/>
    <property type="match status" value="1"/>
</dbReference>
<dbReference type="Proteomes" id="UP001595898">
    <property type="component" value="Unassembled WGS sequence"/>
</dbReference>
<evidence type="ECO:0000256" key="1">
    <source>
        <dbReference type="ARBA" id="ARBA00004651"/>
    </source>
</evidence>
<feature type="domain" description="ABC transmembrane type-1" evidence="8">
    <location>
        <begin position="88"/>
        <end position="302"/>
    </location>
</feature>
<keyword evidence="10" id="KW-1185">Reference proteome</keyword>
<evidence type="ECO:0000313" key="10">
    <source>
        <dbReference type="Proteomes" id="UP001595898"/>
    </source>
</evidence>
<feature type="transmembrane region" description="Helical" evidence="7">
    <location>
        <begin position="28"/>
        <end position="50"/>
    </location>
</feature>
<keyword evidence="4 7" id="KW-0812">Transmembrane</keyword>
<reference evidence="9 10" key="1">
    <citation type="journal article" date="2019" name="Int. J. Syst. Evol. Microbiol.">
        <title>The Global Catalogue of Microorganisms (GCM) 10K type strain sequencing project: providing services to taxonomists for standard genome sequencing and annotation.</title>
        <authorList>
            <consortium name="The Broad Institute Genomics Platform"/>
            <consortium name="The Broad Institute Genome Sequencing Center for Infectious Disease"/>
            <person name="Wu L."/>
            <person name="Ma J."/>
        </authorList>
    </citation>
    <scope>NUCLEOTIDE SEQUENCE [LARGE SCALE GENOMIC DNA]</scope>
    <source>
        <strain evidence="9 10">WLHS5</strain>
    </source>
</reference>
<dbReference type="GO" id="GO:0005886">
    <property type="term" value="C:plasma membrane"/>
    <property type="evidence" value="ECO:0007669"/>
    <property type="project" value="UniProtKB-SubCell"/>
</dbReference>
<organism evidence="9 10">
    <name type="scientific">Halosolutus amylolyticus</name>
    <dbReference type="NCBI Taxonomy" id="2932267"/>
    <lineage>
        <taxon>Archaea</taxon>
        <taxon>Methanobacteriati</taxon>
        <taxon>Methanobacteriota</taxon>
        <taxon>Stenosarchaea group</taxon>
        <taxon>Halobacteria</taxon>
        <taxon>Halobacteriales</taxon>
        <taxon>Natrialbaceae</taxon>
        <taxon>Halosolutus</taxon>
    </lineage>
</organism>
<evidence type="ECO:0000256" key="2">
    <source>
        <dbReference type="ARBA" id="ARBA00022448"/>
    </source>
</evidence>